<organism evidence="2 3">
    <name type="scientific">Candidatus Gottesmanbacteria bacterium GW2011_GWA2_43_14</name>
    <dbReference type="NCBI Taxonomy" id="1618443"/>
    <lineage>
        <taxon>Bacteria</taxon>
        <taxon>Candidatus Gottesmaniibacteriota</taxon>
    </lineage>
</organism>
<dbReference type="GO" id="GO:0016757">
    <property type="term" value="F:glycosyltransferase activity"/>
    <property type="evidence" value="ECO:0007669"/>
    <property type="project" value="TreeGrafter"/>
</dbReference>
<dbReference type="PANTHER" id="PTHR46401">
    <property type="entry name" value="GLYCOSYLTRANSFERASE WBBK-RELATED"/>
    <property type="match status" value="1"/>
</dbReference>
<dbReference type="SUPFAM" id="SSF53756">
    <property type="entry name" value="UDP-Glycosyltransferase/glycogen phosphorylase"/>
    <property type="match status" value="1"/>
</dbReference>
<evidence type="ECO:0000256" key="1">
    <source>
        <dbReference type="ARBA" id="ARBA00022679"/>
    </source>
</evidence>
<dbReference type="PATRIC" id="fig|1618443.3.peg.417"/>
<dbReference type="CDD" id="cd03801">
    <property type="entry name" value="GT4_PimA-like"/>
    <property type="match status" value="1"/>
</dbReference>
<proteinExistence type="predicted"/>
<dbReference type="Gene3D" id="3.40.50.2000">
    <property type="entry name" value="Glycogen Phosphorylase B"/>
    <property type="match status" value="2"/>
</dbReference>
<comment type="caution">
    <text evidence="2">The sequence shown here is derived from an EMBL/GenBank/DDBJ whole genome shotgun (WGS) entry which is preliminary data.</text>
</comment>
<keyword evidence="1 2" id="KW-0808">Transferase</keyword>
<evidence type="ECO:0000313" key="2">
    <source>
        <dbReference type="EMBL" id="KKS98429.1"/>
    </source>
</evidence>
<accession>A0A0G1DL88</accession>
<evidence type="ECO:0000313" key="3">
    <source>
        <dbReference type="Proteomes" id="UP000034894"/>
    </source>
</evidence>
<dbReference type="GO" id="GO:0009103">
    <property type="term" value="P:lipopolysaccharide biosynthetic process"/>
    <property type="evidence" value="ECO:0007669"/>
    <property type="project" value="TreeGrafter"/>
</dbReference>
<dbReference type="Pfam" id="PF13692">
    <property type="entry name" value="Glyco_trans_1_4"/>
    <property type="match status" value="1"/>
</dbReference>
<name>A0A0G1DL88_9BACT</name>
<dbReference type="EMBL" id="LCFP01000002">
    <property type="protein sequence ID" value="KKS98429.1"/>
    <property type="molecule type" value="Genomic_DNA"/>
</dbReference>
<sequence length="402" mass="46574">MKVLFITILLPYPIDSGAKYKTHHILKLISAKNNIDFVSMIDDEHDLVNAEPLKKYCRTYKVFFSPIVNARHNQLLFKLALSVFLTKPFIVFKYYSHEMKNYIEELCRNRKYDLIYIDHLNMAQYIPVGYVGKLIYDEADISSLAFTSFSIYENNPLLKFIYILESSKLKRFERKYLKKFHHIFTISELDRKRIIKVGNLHEKKITHLPVPFKTLNLYSYRERDPLISFIGLLSWKPNLKGIIWFIDKVYPHIKRSIPSVRMKIAGKMGNRLMKHLNNIADMSISYEGYLVNLDSLYKKTSVFINPIHEGGGVRIKLLHALSRGMPVVSTSKGAEGVPVTSSKEVVIADDPLSFAEAVIEIIKNKETGRHLSEQGLALMEKHYNHDLTDKILKSVIYRGSDK</sequence>
<reference evidence="2 3" key="1">
    <citation type="journal article" date="2015" name="Nature">
        <title>rRNA introns, odd ribosomes, and small enigmatic genomes across a large radiation of phyla.</title>
        <authorList>
            <person name="Brown C.T."/>
            <person name="Hug L.A."/>
            <person name="Thomas B.C."/>
            <person name="Sharon I."/>
            <person name="Castelle C.J."/>
            <person name="Singh A."/>
            <person name="Wilkins M.J."/>
            <person name="Williams K.H."/>
            <person name="Banfield J.F."/>
        </authorList>
    </citation>
    <scope>NUCLEOTIDE SEQUENCE [LARGE SCALE GENOMIC DNA]</scope>
</reference>
<dbReference type="PANTHER" id="PTHR46401:SF2">
    <property type="entry name" value="GLYCOSYLTRANSFERASE WBBK-RELATED"/>
    <property type="match status" value="1"/>
</dbReference>
<gene>
    <name evidence="2" type="ORF">UV73_C0002G0143</name>
</gene>
<dbReference type="STRING" id="1618443.UV73_C0002G0143"/>
<protein>
    <submittedName>
        <fullName evidence="2">Group 1 glycosyl transferase</fullName>
    </submittedName>
</protein>
<dbReference type="Proteomes" id="UP000034894">
    <property type="component" value="Unassembled WGS sequence"/>
</dbReference>
<dbReference type="AlphaFoldDB" id="A0A0G1DL88"/>